<dbReference type="GO" id="GO:0008320">
    <property type="term" value="F:protein transmembrane transporter activity"/>
    <property type="evidence" value="ECO:0007669"/>
    <property type="project" value="TreeGrafter"/>
</dbReference>
<accession>A0A0G3X979</accession>
<gene>
    <name evidence="8" type="ORF">AM2010_1686</name>
</gene>
<dbReference type="InterPro" id="IPR013686">
    <property type="entry name" value="Polypept-transport_assoc_ShlB"/>
</dbReference>
<dbReference type="Pfam" id="PF03865">
    <property type="entry name" value="ShlB"/>
    <property type="match status" value="1"/>
</dbReference>
<evidence type="ECO:0000313" key="9">
    <source>
        <dbReference type="Proteomes" id="UP000037643"/>
    </source>
</evidence>
<feature type="chain" id="PRO_5005186049" description="Hemolysin activation/secretion protein" evidence="5">
    <location>
        <begin position="25"/>
        <end position="548"/>
    </location>
</feature>
<keyword evidence="1" id="KW-1134">Transmembrane beta strand</keyword>
<feature type="domain" description="Polypeptide-transport-associated ShlB-type" evidence="7">
    <location>
        <begin position="54"/>
        <end position="126"/>
    </location>
</feature>
<name>A0A0G3X979_9SPHN</name>
<dbReference type="PANTHER" id="PTHR34597:SF6">
    <property type="entry name" value="BLR6126 PROTEIN"/>
    <property type="match status" value="1"/>
</dbReference>
<evidence type="ECO:0000259" key="7">
    <source>
        <dbReference type="Pfam" id="PF08479"/>
    </source>
</evidence>
<keyword evidence="5" id="KW-0732">Signal</keyword>
<dbReference type="GO" id="GO:0046819">
    <property type="term" value="P:protein secretion by the type V secretion system"/>
    <property type="evidence" value="ECO:0007669"/>
    <property type="project" value="TreeGrafter"/>
</dbReference>
<dbReference type="InterPro" id="IPR051544">
    <property type="entry name" value="TPS_OM_transporter"/>
</dbReference>
<keyword evidence="9" id="KW-1185">Reference proteome</keyword>
<keyword evidence="3" id="KW-0998">Cell outer membrane</keyword>
<dbReference type="PANTHER" id="PTHR34597">
    <property type="entry name" value="SLR1661 PROTEIN"/>
    <property type="match status" value="1"/>
</dbReference>
<feature type="domain" description="Haemolysin activator HlyB C-terminal" evidence="6">
    <location>
        <begin position="189"/>
        <end position="505"/>
    </location>
</feature>
<evidence type="ECO:0000256" key="5">
    <source>
        <dbReference type="SAM" id="SignalP"/>
    </source>
</evidence>
<evidence type="ECO:0000256" key="1">
    <source>
        <dbReference type="ARBA" id="ARBA00022452"/>
    </source>
</evidence>
<dbReference type="Pfam" id="PF08479">
    <property type="entry name" value="POTRA_2"/>
    <property type="match status" value="1"/>
</dbReference>
<dbReference type="Proteomes" id="UP000037643">
    <property type="component" value="Chromosome"/>
</dbReference>
<dbReference type="InterPro" id="IPR005565">
    <property type="entry name" value="Hemolysn_activator_HlyB_C"/>
</dbReference>
<evidence type="ECO:0000256" key="4">
    <source>
        <dbReference type="SAM" id="MobiDB-lite"/>
    </source>
</evidence>
<sequence length="548" mass="58954" precursor="true">MQLRLACCASAAALSVSFVPVLHAQDTPEPVETAEPAAREQTASPDPAARRVDILNYAVSGNTLLSTVEVQRALQPYLGPARPLADVDAAREALMNAFHAKGYETVNVIIPEQQVANGNIRLEVVEMRVGRLRVEGATYYSPDDIRARMPSVKEGEVPNYNELSQELAGVNRSRDRMVSPTVRAGLEPGTVDIDLTVEDSLPLHGSIELNDRASSSTERLKVSASATYGNLFQADHSLSIQGQFSPEAPEESWAVSASYAAPIKGTPLTLVAYGVHTDSDVAALGGINVLGSGDIVGLRAIYSAVAGDPAAPTVHQFTAGLDYKKFTESLLSDDNPSYTPIDYVPLMLRYDVSERRAAYDFDLGLGVAFGLRGLAADDIEFGLKRYNANANWLALRGDLSYIRKLPGDWRVGGGFAWQYAGEPLISNEQFSIGGFDSVRGYYESYKIGDDGLSGQFEVHSPNFAGTGSFLRELRLFGFADGGFIRIYDPLSVQEINGALASVGGGVNVSAVHGLNGAVTVARPFLEEGGTLTDFDSALRIQFRVWKAF</sequence>
<dbReference type="GO" id="GO:0098046">
    <property type="term" value="C:type V protein secretion system complex"/>
    <property type="evidence" value="ECO:0007669"/>
    <property type="project" value="TreeGrafter"/>
</dbReference>
<dbReference type="EMBL" id="CP011805">
    <property type="protein sequence ID" value="AKM07752.1"/>
    <property type="molecule type" value="Genomic_DNA"/>
</dbReference>
<evidence type="ECO:0008006" key="10">
    <source>
        <dbReference type="Google" id="ProtNLM"/>
    </source>
</evidence>
<dbReference type="Gene3D" id="2.40.160.50">
    <property type="entry name" value="membrane protein fhac: a member of the omp85/tpsb transporter family"/>
    <property type="match status" value="1"/>
</dbReference>
<proteinExistence type="predicted"/>
<dbReference type="RefSeq" id="WP_053044018.1">
    <property type="nucleotide sequence ID" value="NZ_LMVG01000006.1"/>
</dbReference>
<keyword evidence="2" id="KW-0812">Transmembrane</keyword>
<dbReference type="STRING" id="543877.AM2010_1686"/>
<reference evidence="8 9" key="1">
    <citation type="submission" date="2015-06" db="EMBL/GenBank/DDBJ databases">
        <authorList>
            <person name="Kim K.M."/>
        </authorList>
    </citation>
    <scope>NUCLEOTIDE SEQUENCE [LARGE SCALE GENOMIC DNA]</scope>
    <source>
        <strain evidence="8 9">KCTC 22370</strain>
    </source>
</reference>
<feature type="region of interest" description="Disordered" evidence="4">
    <location>
        <begin position="27"/>
        <end position="46"/>
    </location>
</feature>
<evidence type="ECO:0000256" key="2">
    <source>
        <dbReference type="ARBA" id="ARBA00022692"/>
    </source>
</evidence>
<evidence type="ECO:0000313" key="8">
    <source>
        <dbReference type="EMBL" id="AKM07752.1"/>
    </source>
</evidence>
<keyword evidence="1" id="KW-0472">Membrane</keyword>
<dbReference type="KEGG" id="amx:AM2010_1686"/>
<dbReference type="Gene3D" id="3.10.20.310">
    <property type="entry name" value="membrane protein fhac"/>
    <property type="match status" value="1"/>
</dbReference>
<dbReference type="AlphaFoldDB" id="A0A0G3X979"/>
<dbReference type="PATRIC" id="fig|543877.4.peg.1712"/>
<evidence type="ECO:0000256" key="3">
    <source>
        <dbReference type="ARBA" id="ARBA00023237"/>
    </source>
</evidence>
<feature type="signal peptide" evidence="5">
    <location>
        <begin position="1"/>
        <end position="24"/>
    </location>
</feature>
<organism evidence="8 9">
    <name type="scientific">Pelagerythrobacter marensis</name>
    <dbReference type="NCBI Taxonomy" id="543877"/>
    <lineage>
        <taxon>Bacteria</taxon>
        <taxon>Pseudomonadati</taxon>
        <taxon>Pseudomonadota</taxon>
        <taxon>Alphaproteobacteria</taxon>
        <taxon>Sphingomonadales</taxon>
        <taxon>Erythrobacteraceae</taxon>
        <taxon>Pelagerythrobacter</taxon>
    </lineage>
</organism>
<evidence type="ECO:0000259" key="6">
    <source>
        <dbReference type="Pfam" id="PF03865"/>
    </source>
</evidence>
<protein>
    <recommendedName>
        <fullName evidence="10">Hemolysin activation/secretion protein</fullName>
    </recommendedName>
</protein>